<evidence type="ECO:0000313" key="2">
    <source>
        <dbReference type="EMBL" id="TKW38902.1"/>
    </source>
</evidence>
<gene>
    <name evidence="2" type="ORF">SEVIR_1G145033v2</name>
</gene>
<name>A0A4U6W991_SETVI</name>
<dbReference type="Proteomes" id="UP000298652">
    <property type="component" value="Chromosome 1"/>
</dbReference>
<proteinExistence type="predicted"/>
<dbReference type="EMBL" id="CM016552">
    <property type="protein sequence ID" value="TKW38902.1"/>
    <property type="molecule type" value="Genomic_DNA"/>
</dbReference>
<dbReference type="AlphaFoldDB" id="A0A4U6W991"/>
<reference evidence="2" key="1">
    <citation type="submission" date="2019-03" db="EMBL/GenBank/DDBJ databases">
        <title>WGS assembly of Setaria viridis.</title>
        <authorList>
            <person name="Huang P."/>
            <person name="Jenkins J."/>
            <person name="Grimwood J."/>
            <person name="Barry K."/>
            <person name="Healey A."/>
            <person name="Mamidi S."/>
            <person name="Sreedasyam A."/>
            <person name="Shu S."/>
            <person name="Feldman M."/>
            <person name="Wu J."/>
            <person name="Yu Y."/>
            <person name="Chen C."/>
            <person name="Johnson J."/>
            <person name="Rokhsar D."/>
            <person name="Baxter I."/>
            <person name="Schmutz J."/>
            <person name="Brutnell T."/>
            <person name="Kellogg E."/>
        </authorList>
    </citation>
    <scope>NUCLEOTIDE SEQUENCE [LARGE SCALE GENOMIC DNA]</scope>
</reference>
<feature type="signal peptide" evidence="1">
    <location>
        <begin position="1"/>
        <end position="24"/>
    </location>
</feature>
<sequence>MLVFRILQCVELLLVLVADSEALAHPLLEPWAGLLHSVQ</sequence>
<evidence type="ECO:0000313" key="3">
    <source>
        <dbReference type="Proteomes" id="UP000298652"/>
    </source>
</evidence>
<evidence type="ECO:0000256" key="1">
    <source>
        <dbReference type="SAM" id="SignalP"/>
    </source>
</evidence>
<keyword evidence="3" id="KW-1185">Reference proteome</keyword>
<protein>
    <submittedName>
        <fullName evidence="2">Uncharacterized protein</fullName>
    </submittedName>
</protein>
<feature type="chain" id="PRO_5020660410" evidence="1">
    <location>
        <begin position="25"/>
        <end position="39"/>
    </location>
</feature>
<organism evidence="2 3">
    <name type="scientific">Setaria viridis</name>
    <name type="common">Green bristlegrass</name>
    <name type="synonym">Setaria italica subsp. viridis</name>
    <dbReference type="NCBI Taxonomy" id="4556"/>
    <lineage>
        <taxon>Eukaryota</taxon>
        <taxon>Viridiplantae</taxon>
        <taxon>Streptophyta</taxon>
        <taxon>Embryophyta</taxon>
        <taxon>Tracheophyta</taxon>
        <taxon>Spermatophyta</taxon>
        <taxon>Magnoliopsida</taxon>
        <taxon>Liliopsida</taxon>
        <taxon>Poales</taxon>
        <taxon>Poaceae</taxon>
        <taxon>PACMAD clade</taxon>
        <taxon>Panicoideae</taxon>
        <taxon>Panicodae</taxon>
        <taxon>Paniceae</taxon>
        <taxon>Cenchrinae</taxon>
        <taxon>Setaria</taxon>
    </lineage>
</organism>
<accession>A0A4U6W991</accession>
<dbReference type="Gramene" id="TKW38902">
    <property type="protein sequence ID" value="TKW38902"/>
    <property type="gene ID" value="SEVIR_1G145033v2"/>
</dbReference>
<keyword evidence="1" id="KW-0732">Signal</keyword>